<proteinExistence type="predicted"/>
<dbReference type="InterPro" id="IPR029044">
    <property type="entry name" value="Nucleotide-diphossugar_trans"/>
</dbReference>
<evidence type="ECO:0000313" key="3">
    <source>
        <dbReference type="EMBL" id="JAS30581.1"/>
    </source>
</evidence>
<dbReference type="PANTHER" id="PTHR46830:SF1">
    <property type="entry name" value="ALPHA-1,4-N-ACETYLGLUCOSAMINYLTRANSFERASE"/>
    <property type="match status" value="1"/>
</dbReference>
<keyword evidence="1" id="KW-0812">Transmembrane</keyword>
<organism evidence="3">
    <name type="scientific">Clastoptera arizonana</name>
    <name type="common">Arizona spittle bug</name>
    <dbReference type="NCBI Taxonomy" id="38151"/>
    <lineage>
        <taxon>Eukaryota</taxon>
        <taxon>Metazoa</taxon>
        <taxon>Ecdysozoa</taxon>
        <taxon>Arthropoda</taxon>
        <taxon>Hexapoda</taxon>
        <taxon>Insecta</taxon>
        <taxon>Pterygota</taxon>
        <taxon>Neoptera</taxon>
        <taxon>Paraneoptera</taxon>
        <taxon>Hemiptera</taxon>
        <taxon>Auchenorrhyncha</taxon>
        <taxon>Cercopoidea</taxon>
        <taxon>Clastopteridae</taxon>
        <taxon>Clastoptera</taxon>
    </lineage>
</organism>
<name>A0A1B6DY42_9HEMI</name>
<dbReference type="EMBL" id="GEDC01006717">
    <property type="protein sequence ID" value="JAS30581.1"/>
    <property type="molecule type" value="Transcribed_RNA"/>
</dbReference>
<evidence type="ECO:0008006" key="4">
    <source>
        <dbReference type="Google" id="ProtNLM"/>
    </source>
</evidence>
<protein>
    <recommendedName>
        <fullName evidence="4">Alpha-1,4-N-acetylglucosaminyltransferase</fullName>
    </recommendedName>
</protein>
<dbReference type="PANTHER" id="PTHR46830">
    <property type="entry name" value="TRANSFERASE, PUTATIVE-RELATED"/>
    <property type="match status" value="1"/>
</dbReference>
<reference evidence="3" key="1">
    <citation type="submission" date="2015-12" db="EMBL/GenBank/DDBJ databases">
        <title>De novo transcriptome assembly of four potential Pierce s Disease insect vectors from Arizona vineyards.</title>
        <authorList>
            <person name="Tassone E.E."/>
        </authorList>
    </citation>
    <scope>NUCLEOTIDE SEQUENCE</scope>
</reference>
<accession>A0A1B6DY42</accession>
<gene>
    <name evidence="3" type="ORF">g.32050</name>
    <name evidence="2" type="ORF">g.32054</name>
</gene>
<dbReference type="SUPFAM" id="SSF53448">
    <property type="entry name" value="Nucleotide-diphospho-sugar transferases"/>
    <property type="match status" value="1"/>
</dbReference>
<sequence>MQHNSFIRLGFCALLFLNILQLILWRDTKYCTSSCENEVHLWDQNINFWSRNYSNETGTPTGCYVVPNYVHFIRFNQPKISYVDMICILAAFKNQRPDKIFFHTNFNTSFEGKYWEVLKQTKGFLNVVTFNYLPIPEEIFGQPLNPSHKHTIFHAADIARIQVMIKYGGIIIDHDTYIIKNLNKFRNFEATINWDDDQYLGCQIIIAHKDARFLKLYLESYRVYKPDLWYYNAGERPTTEILYKMPELIHRVKVIFGLDNSFINPLFERNWPEWRSLYSLHLLIGHQYMLQKKQIAENAYFPVEFNEENIGYYPNTFREMAYDVYDTAGVTWPKAELN</sequence>
<dbReference type="EMBL" id="GEDC01021036">
    <property type="protein sequence ID" value="JAS16262.1"/>
    <property type="molecule type" value="Transcribed_RNA"/>
</dbReference>
<dbReference type="AlphaFoldDB" id="A0A1B6DY42"/>
<dbReference type="Gene3D" id="3.90.550.20">
    <property type="match status" value="1"/>
</dbReference>
<dbReference type="Pfam" id="PF04488">
    <property type="entry name" value="Gly_transf_sug"/>
    <property type="match status" value="1"/>
</dbReference>
<evidence type="ECO:0000313" key="2">
    <source>
        <dbReference type="EMBL" id="JAS16262.1"/>
    </source>
</evidence>
<keyword evidence="1" id="KW-0472">Membrane</keyword>
<feature type="transmembrane region" description="Helical" evidence="1">
    <location>
        <begin position="7"/>
        <end position="25"/>
    </location>
</feature>
<dbReference type="InterPro" id="IPR007577">
    <property type="entry name" value="GlycoTrfase_DXD_sugar-bd_CS"/>
</dbReference>
<evidence type="ECO:0000256" key="1">
    <source>
        <dbReference type="SAM" id="Phobius"/>
    </source>
</evidence>
<keyword evidence="1" id="KW-1133">Transmembrane helix</keyword>